<reference evidence="4 5" key="1">
    <citation type="submission" date="2014-04" db="EMBL/GenBank/DDBJ databases">
        <title>Whole genome sequence of 'Brachyspira hampsonii' D13-03603F2.</title>
        <authorList>
            <person name="Patterson A.H."/>
            <person name="Chaban B."/>
            <person name="Fernando C."/>
            <person name="Harding J.C."/>
            <person name="Hill J.E."/>
        </authorList>
    </citation>
    <scope>NUCLEOTIDE SEQUENCE [LARGE SCALE GENOMIC DNA]</scope>
    <source>
        <strain evidence="4 5">D13-03603F2</strain>
    </source>
</reference>
<dbReference type="InterPro" id="IPR034660">
    <property type="entry name" value="DinB/YfiT-like"/>
</dbReference>
<evidence type="ECO:0000313" key="4">
    <source>
        <dbReference type="EMBL" id="PPS22182.1"/>
    </source>
</evidence>
<protein>
    <submittedName>
        <fullName evidence="4">Damage-inducible protein DinB</fullName>
    </submittedName>
</protein>
<keyword evidence="2" id="KW-0479">Metal-binding</keyword>
<accession>A0ABX5B6C8</accession>
<name>A0ABX5B6C8_9SPIR</name>
<organism evidence="4 5">
    <name type="scientific">Brachyspira murdochii</name>
    <dbReference type="NCBI Taxonomy" id="84378"/>
    <lineage>
        <taxon>Bacteria</taxon>
        <taxon>Pseudomonadati</taxon>
        <taxon>Spirochaetota</taxon>
        <taxon>Spirochaetia</taxon>
        <taxon>Brachyspirales</taxon>
        <taxon>Brachyspiraceae</taxon>
        <taxon>Brachyspira</taxon>
    </lineage>
</organism>
<dbReference type="SUPFAM" id="SSF109854">
    <property type="entry name" value="DinB/YfiT-like putative metalloenzymes"/>
    <property type="match status" value="1"/>
</dbReference>
<feature type="coiled-coil region" evidence="3">
    <location>
        <begin position="6"/>
        <end position="77"/>
    </location>
</feature>
<dbReference type="Proteomes" id="UP000238924">
    <property type="component" value="Unassembled WGS sequence"/>
</dbReference>
<evidence type="ECO:0000256" key="3">
    <source>
        <dbReference type="SAM" id="Coils"/>
    </source>
</evidence>
<dbReference type="PANTHER" id="PTHR37302">
    <property type="entry name" value="SLR1116 PROTEIN"/>
    <property type="match status" value="1"/>
</dbReference>
<proteinExistence type="inferred from homology"/>
<keyword evidence="5" id="KW-1185">Reference proteome</keyword>
<dbReference type="InterPro" id="IPR007837">
    <property type="entry name" value="DinB"/>
</dbReference>
<dbReference type="Pfam" id="PF05163">
    <property type="entry name" value="DinB"/>
    <property type="match status" value="1"/>
</dbReference>
<dbReference type="PANTHER" id="PTHR37302:SF3">
    <property type="entry name" value="DAMAGE-INDUCIBLE PROTEIN DINB"/>
    <property type="match status" value="1"/>
</dbReference>
<dbReference type="EMBL" id="JJMJ01000099">
    <property type="protein sequence ID" value="PPS22182.1"/>
    <property type="molecule type" value="Genomic_DNA"/>
</dbReference>
<comment type="similarity">
    <text evidence="1">Belongs to the DinB family.</text>
</comment>
<keyword evidence="3" id="KW-0175">Coiled coil</keyword>
<comment type="caution">
    <text evidence="4">The sequence shown here is derived from an EMBL/GenBank/DDBJ whole genome shotgun (WGS) entry which is preliminary data.</text>
</comment>
<evidence type="ECO:0000256" key="2">
    <source>
        <dbReference type="ARBA" id="ARBA00022723"/>
    </source>
</evidence>
<sequence>MMDAHIKELTRKIEMESKKLDRKIKDIEKIKSSITKDLKKNVKELKNKQLKKLQEEKKNITDKVKQMKTNLINVKKDDTAKEVSKRIEDSKKLKENQTVKKPIDKTAKKMMNLMALYNKNANEELIEVLLKVKEDDLKKDAGAYFKSVYGIFKHMIQCDMYFFGIFRKYSNKKHIVNEEVLTYLNNDFSFNIDIDKDLKALIDVREKLDDVIIAIVNSIDDFNIAGKVVVPNKEVKKPRYHLIMHELNHSTHHRGEISVLLDQMGYKNDYSNLMTMV</sequence>
<gene>
    <name evidence="4" type="ORF">DJ52_06385</name>
</gene>
<evidence type="ECO:0000313" key="5">
    <source>
        <dbReference type="Proteomes" id="UP000238924"/>
    </source>
</evidence>
<dbReference type="RefSeq" id="WP_013114996.1">
    <property type="nucleotide sequence ID" value="NZ_JAWLPZ010000004.1"/>
</dbReference>
<evidence type="ECO:0000256" key="1">
    <source>
        <dbReference type="ARBA" id="ARBA00008635"/>
    </source>
</evidence>
<dbReference type="Gene3D" id="1.20.120.450">
    <property type="entry name" value="dinb family like domain"/>
    <property type="match status" value="1"/>
</dbReference>